<organism evidence="2 3">
    <name type="scientific">Phanerochaete carnosa (strain HHB-10118-sp)</name>
    <name type="common">White-rot fungus</name>
    <name type="synonym">Peniophora carnosa</name>
    <dbReference type="NCBI Taxonomy" id="650164"/>
    <lineage>
        <taxon>Eukaryota</taxon>
        <taxon>Fungi</taxon>
        <taxon>Dikarya</taxon>
        <taxon>Basidiomycota</taxon>
        <taxon>Agaricomycotina</taxon>
        <taxon>Agaricomycetes</taxon>
        <taxon>Polyporales</taxon>
        <taxon>Phanerochaetaceae</taxon>
        <taxon>Phanerochaete</taxon>
    </lineage>
</organism>
<dbReference type="HOGENOM" id="CLU_169800_0_0_1"/>
<dbReference type="OrthoDB" id="3227556at2759"/>
<sequence length="94" mass="10344">MASKANPLSLNDTLRDLALLRACDLDLASVLPPESASDTKSPADESVDRSYEFVREARGALKVQNRGEVERQGSRVEDIRGTLEDTKRGLESQQ</sequence>
<feature type="region of interest" description="Disordered" evidence="1">
    <location>
        <begin position="64"/>
        <end position="94"/>
    </location>
</feature>
<dbReference type="GeneID" id="18916891"/>
<dbReference type="EMBL" id="JH930473">
    <property type="protein sequence ID" value="EKM54009.1"/>
    <property type="molecule type" value="Genomic_DNA"/>
</dbReference>
<dbReference type="InParanoid" id="K5W4Z1"/>
<protein>
    <submittedName>
        <fullName evidence="2">Uncharacterized protein</fullName>
    </submittedName>
</protein>
<accession>K5W4Z1</accession>
<dbReference type="RefSeq" id="XP_007396716.1">
    <property type="nucleotide sequence ID" value="XM_007396654.1"/>
</dbReference>
<dbReference type="KEGG" id="pco:PHACADRAFT_257579"/>
<evidence type="ECO:0000313" key="3">
    <source>
        <dbReference type="Proteomes" id="UP000008370"/>
    </source>
</evidence>
<evidence type="ECO:0000313" key="2">
    <source>
        <dbReference type="EMBL" id="EKM54009.1"/>
    </source>
</evidence>
<dbReference type="AlphaFoldDB" id="K5W4Z1"/>
<evidence type="ECO:0000256" key="1">
    <source>
        <dbReference type="SAM" id="MobiDB-lite"/>
    </source>
</evidence>
<reference evidence="2 3" key="1">
    <citation type="journal article" date="2012" name="BMC Genomics">
        <title>Comparative genomics of the white-rot fungi, Phanerochaete carnosa and P. chrysosporium, to elucidate the genetic basis of the distinct wood types they colonize.</title>
        <authorList>
            <person name="Suzuki H."/>
            <person name="MacDonald J."/>
            <person name="Syed K."/>
            <person name="Salamov A."/>
            <person name="Hori C."/>
            <person name="Aerts A."/>
            <person name="Henrissat B."/>
            <person name="Wiebenga A."/>
            <person name="vanKuyk P.A."/>
            <person name="Barry K."/>
            <person name="Lindquist E."/>
            <person name="LaButti K."/>
            <person name="Lapidus A."/>
            <person name="Lucas S."/>
            <person name="Coutinho P."/>
            <person name="Gong Y."/>
            <person name="Samejima M."/>
            <person name="Mahadevan R."/>
            <person name="Abou-Zaid M."/>
            <person name="de Vries R.P."/>
            <person name="Igarashi K."/>
            <person name="Yadav J.S."/>
            <person name="Grigoriev I.V."/>
            <person name="Master E.R."/>
        </authorList>
    </citation>
    <scope>NUCLEOTIDE SEQUENCE [LARGE SCALE GENOMIC DNA]</scope>
    <source>
        <strain evidence="2 3">HHB-10118-sp</strain>
    </source>
</reference>
<proteinExistence type="predicted"/>
<name>K5W4Z1_PHACS</name>
<gene>
    <name evidence="2" type="ORF">PHACADRAFT_257579</name>
</gene>
<keyword evidence="3" id="KW-1185">Reference proteome</keyword>
<dbReference type="Proteomes" id="UP000008370">
    <property type="component" value="Unassembled WGS sequence"/>
</dbReference>